<proteinExistence type="predicted"/>
<protein>
    <submittedName>
        <fullName evidence="1 2">Uncharacterized protein</fullName>
    </submittedName>
</protein>
<sequence>MSRFYACPRVVDWVLSKIPQLSYPRTFVARARAEHLHRGRSAHFNILNSARAAVARPVRCDRDFPLSTFYIICPLALQRYWAAICSHLTPRLTAHPQVPT</sequence>
<dbReference type="InParanoid" id="A0A2K1KLY3"/>
<organism evidence="1">
    <name type="scientific">Physcomitrium patens</name>
    <name type="common">Spreading-leaved earth moss</name>
    <name type="synonym">Physcomitrella patens</name>
    <dbReference type="NCBI Taxonomy" id="3218"/>
    <lineage>
        <taxon>Eukaryota</taxon>
        <taxon>Viridiplantae</taxon>
        <taxon>Streptophyta</taxon>
        <taxon>Embryophyta</taxon>
        <taxon>Bryophyta</taxon>
        <taxon>Bryophytina</taxon>
        <taxon>Bryopsida</taxon>
        <taxon>Funariidae</taxon>
        <taxon>Funariales</taxon>
        <taxon>Funariaceae</taxon>
        <taxon>Physcomitrium</taxon>
    </lineage>
</organism>
<dbReference type="EnsemblPlants" id="Pp3c4_2550V3.2">
    <property type="protein sequence ID" value="PAC:32922606.CDS.1"/>
    <property type="gene ID" value="Pp3c4_2550"/>
</dbReference>
<keyword evidence="3" id="KW-1185">Reference proteome</keyword>
<reference evidence="2" key="3">
    <citation type="submission" date="2020-12" db="UniProtKB">
        <authorList>
            <consortium name="EnsemblPlants"/>
        </authorList>
    </citation>
    <scope>IDENTIFICATION</scope>
</reference>
<evidence type="ECO:0000313" key="2">
    <source>
        <dbReference type="EnsemblPlants" id="PAC:32922605.CDS.1"/>
    </source>
</evidence>
<reference evidence="1 3" key="2">
    <citation type="journal article" date="2018" name="Plant J.">
        <title>The Physcomitrella patens chromosome-scale assembly reveals moss genome structure and evolution.</title>
        <authorList>
            <person name="Lang D."/>
            <person name="Ullrich K.K."/>
            <person name="Murat F."/>
            <person name="Fuchs J."/>
            <person name="Jenkins J."/>
            <person name="Haas F.B."/>
            <person name="Piednoel M."/>
            <person name="Gundlach H."/>
            <person name="Van Bel M."/>
            <person name="Meyberg R."/>
            <person name="Vives C."/>
            <person name="Morata J."/>
            <person name="Symeonidi A."/>
            <person name="Hiss M."/>
            <person name="Muchero W."/>
            <person name="Kamisugi Y."/>
            <person name="Saleh O."/>
            <person name="Blanc G."/>
            <person name="Decker E.L."/>
            <person name="van Gessel N."/>
            <person name="Grimwood J."/>
            <person name="Hayes R.D."/>
            <person name="Graham S.W."/>
            <person name="Gunter L.E."/>
            <person name="McDaniel S.F."/>
            <person name="Hoernstein S.N.W."/>
            <person name="Larsson A."/>
            <person name="Li F.W."/>
            <person name="Perroud P.F."/>
            <person name="Phillips J."/>
            <person name="Ranjan P."/>
            <person name="Rokshar D.S."/>
            <person name="Rothfels C.J."/>
            <person name="Schneider L."/>
            <person name="Shu S."/>
            <person name="Stevenson D.W."/>
            <person name="Thummler F."/>
            <person name="Tillich M."/>
            <person name="Villarreal Aguilar J.C."/>
            <person name="Widiez T."/>
            <person name="Wong G.K."/>
            <person name="Wymore A."/>
            <person name="Zhang Y."/>
            <person name="Zimmer A.D."/>
            <person name="Quatrano R.S."/>
            <person name="Mayer K.F.X."/>
            <person name="Goodstein D."/>
            <person name="Casacuberta J.M."/>
            <person name="Vandepoele K."/>
            <person name="Reski R."/>
            <person name="Cuming A.C."/>
            <person name="Tuskan G.A."/>
            <person name="Maumus F."/>
            <person name="Salse J."/>
            <person name="Schmutz J."/>
            <person name="Rensing S.A."/>
        </authorList>
    </citation>
    <scope>NUCLEOTIDE SEQUENCE [LARGE SCALE GENOMIC DNA]</scope>
    <source>
        <strain evidence="2 3">cv. Gransden 2004</strain>
    </source>
</reference>
<gene>
    <name evidence="1" type="ORF">PHYPA_005675</name>
</gene>
<dbReference type="Proteomes" id="UP000006727">
    <property type="component" value="Chromosome 4"/>
</dbReference>
<dbReference type="EMBL" id="ABEU02000004">
    <property type="protein sequence ID" value="PNR54782.1"/>
    <property type="molecule type" value="Genomic_DNA"/>
</dbReference>
<accession>A0A2K1KLY3</accession>
<name>A0A2K1KLY3_PHYPA</name>
<dbReference type="Gramene" id="Pp3c4_2550V3.1">
    <property type="protein sequence ID" value="PAC:32922605.CDS.1"/>
    <property type="gene ID" value="Pp3c4_2550"/>
</dbReference>
<dbReference type="Gramene" id="Pp3c4_2550V3.2">
    <property type="protein sequence ID" value="PAC:32922606.CDS.1"/>
    <property type="gene ID" value="Pp3c4_2550"/>
</dbReference>
<evidence type="ECO:0000313" key="3">
    <source>
        <dbReference type="Proteomes" id="UP000006727"/>
    </source>
</evidence>
<dbReference type="AlphaFoldDB" id="A0A2K1KLY3"/>
<evidence type="ECO:0000313" key="1">
    <source>
        <dbReference type="EMBL" id="PNR54782.1"/>
    </source>
</evidence>
<reference evidence="1 3" key="1">
    <citation type="journal article" date="2008" name="Science">
        <title>The Physcomitrella genome reveals evolutionary insights into the conquest of land by plants.</title>
        <authorList>
            <person name="Rensing S."/>
            <person name="Lang D."/>
            <person name="Zimmer A."/>
            <person name="Terry A."/>
            <person name="Salamov A."/>
            <person name="Shapiro H."/>
            <person name="Nishiyama T."/>
            <person name="Perroud P.-F."/>
            <person name="Lindquist E."/>
            <person name="Kamisugi Y."/>
            <person name="Tanahashi T."/>
            <person name="Sakakibara K."/>
            <person name="Fujita T."/>
            <person name="Oishi K."/>
            <person name="Shin-I T."/>
            <person name="Kuroki Y."/>
            <person name="Toyoda A."/>
            <person name="Suzuki Y."/>
            <person name="Hashimoto A."/>
            <person name="Yamaguchi K."/>
            <person name="Sugano A."/>
            <person name="Kohara Y."/>
            <person name="Fujiyama A."/>
            <person name="Anterola A."/>
            <person name="Aoki S."/>
            <person name="Ashton N."/>
            <person name="Barbazuk W.B."/>
            <person name="Barker E."/>
            <person name="Bennetzen J."/>
            <person name="Bezanilla M."/>
            <person name="Blankenship R."/>
            <person name="Cho S.H."/>
            <person name="Dutcher S."/>
            <person name="Estelle M."/>
            <person name="Fawcett J.A."/>
            <person name="Gundlach H."/>
            <person name="Hanada K."/>
            <person name="Heyl A."/>
            <person name="Hicks K.A."/>
            <person name="Hugh J."/>
            <person name="Lohr M."/>
            <person name="Mayer K."/>
            <person name="Melkozernov A."/>
            <person name="Murata T."/>
            <person name="Nelson D."/>
            <person name="Pils B."/>
            <person name="Prigge M."/>
            <person name="Reiss B."/>
            <person name="Renner T."/>
            <person name="Rombauts S."/>
            <person name="Rushton P."/>
            <person name="Sanderfoot A."/>
            <person name="Schween G."/>
            <person name="Shiu S.-H."/>
            <person name="Stueber K."/>
            <person name="Theodoulou F.L."/>
            <person name="Tu H."/>
            <person name="Van de Peer Y."/>
            <person name="Verrier P.J."/>
            <person name="Waters E."/>
            <person name="Wood A."/>
            <person name="Yang L."/>
            <person name="Cove D."/>
            <person name="Cuming A."/>
            <person name="Hasebe M."/>
            <person name="Lucas S."/>
            <person name="Mishler D.B."/>
            <person name="Reski R."/>
            <person name="Grigoriev I."/>
            <person name="Quatrano R.S."/>
            <person name="Boore J.L."/>
        </authorList>
    </citation>
    <scope>NUCLEOTIDE SEQUENCE [LARGE SCALE GENOMIC DNA]</scope>
    <source>
        <strain evidence="2 3">cv. Gransden 2004</strain>
    </source>
</reference>
<dbReference type="EnsemblPlants" id="Pp3c4_2550V3.1">
    <property type="protein sequence ID" value="PAC:32922605.CDS.1"/>
    <property type="gene ID" value="Pp3c4_2550"/>
</dbReference>